<evidence type="ECO:0000256" key="4">
    <source>
        <dbReference type="ARBA" id="ARBA00023163"/>
    </source>
</evidence>
<evidence type="ECO:0000256" key="2">
    <source>
        <dbReference type="ARBA" id="ARBA00023015"/>
    </source>
</evidence>
<dbReference type="OrthoDB" id="4131546at2"/>
<evidence type="ECO:0000256" key="1">
    <source>
        <dbReference type="ARBA" id="ARBA00009437"/>
    </source>
</evidence>
<keyword evidence="4" id="KW-0804">Transcription</keyword>
<dbReference type="Pfam" id="PF00126">
    <property type="entry name" value="HTH_1"/>
    <property type="match status" value="1"/>
</dbReference>
<dbReference type="PANTHER" id="PTHR30346">
    <property type="entry name" value="TRANSCRIPTIONAL DUAL REGULATOR HCAR-RELATED"/>
    <property type="match status" value="1"/>
</dbReference>
<comment type="similarity">
    <text evidence="1">Belongs to the LysR transcriptional regulatory family.</text>
</comment>
<protein>
    <submittedName>
        <fullName evidence="6">LysR family transcriptional regulator</fullName>
    </submittedName>
</protein>
<dbReference type="PROSITE" id="PS50931">
    <property type="entry name" value="HTH_LYSR"/>
    <property type="match status" value="1"/>
</dbReference>
<accession>A0A5J4LRC6</accession>
<dbReference type="PANTHER" id="PTHR30346:SF29">
    <property type="entry name" value="LYSR SUBSTRATE-BINDING"/>
    <property type="match status" value="1"/>
</dbReference>
<dbReference type="SUPFAM" id="SSF53850">
    <property type="entry name" value="Periplasmic binding protein-like II"/>
    <property type="match status" value="1"/>
</dbReference>
<evidence type="ECO:0000313" key="6">
    <source>
        <dbReference type="EMBL" id="GES32975.1"/>
    </source>
</evidence>
<keyword evidence="3" id="KW-0238">DNA-binding</keyword>
<dbReference type="InterPro" id="IPR000847">
    <property type="entry name" value="LysR_HTH_N"/>
</dbReference>
<dbReference type="GO" id="GO:0003700">
    <property type="term" value="F:DNA-binding transcription factor activity"/>
    <property type="evidence" value="ECO:0007669"/>
    <property type="project" value="InterPro"/>
</dbReference>
<name>A0A5J4LRC6_9ACTN</name>
<dbReference type="Proteomes" id="UP000325598">
    <property type="component" value="Unassembled WGS sequence"/>
</dbReference>
<dbReference type="InterPro" id="IPR036388">
    <property type="entry name" value="WH-like_DNA-bd_sf"/>
</dbReference>
<dbReference type="InterPro" id="IPR005119">
    <property type="entry name" value="LysR_subst-bd"/>
</dbReference>
<dbReference type="AlphaFoldDB" id="A0A5J4LRC6"/>
<evidence type="ECO:0000313" key="7">
    <source>
        <dbReference type="Proteomes" id="UP000325598"/>
    </source>
</evidence>
<evidence type="ECO:0000259" key="5">
    <source>
        <dbReference type="PROSITE" id="PS50931"/>
    </source>
</evidence>
<dbReference type="GO" id="GO:0032993">
    <property type="term" value="C:protein-DNA complex"/>
    <property type="evidence" value="ECO:0007669"/>
    <property type="project" value="TreeGrafter"/>
</dbReference>
<dbReference type="GO" id="GO:0003677">
    <property type="term" value="F:DNA binding"/>
    <property type="evidence" value="ECO:0007669"/>
    <property type="project" value="UniProtKB-KW"/>
</dbReference>
<keyword evidence="7" id="KW-1185">Reference proteome</keyword>
<dbReference type="Gene3D" id="3.40.190.10">
    <property type="entry name" value="Periplasmic binding protein-like II"/>
    <property type="match status" value="2"/>
</dbReference>
<dbReference type="Gene3D" id="1.10.10.10">
    <property type="entry name" value="Winged helix-like DNA-binding domain superfamily/Winged helix DNA-binding domain"/>
    <property type="match status" value="1"/>
</dbReference>
<comment type="caution">
    <text evidence="6">The sequence shown here is derived from an EMBL/GenBank/DDBJ whole genome shotgun (WGS) entry which is preliminary data.</text>
</comment>
<gene>
    <name evidence="6" type="ORF">San01_54630</name>
</gene>
<dbReference type="InterPro" id="IPR036390">
    <property type="entry name" value="WH_DNA-bd_sf"/>
</dbReference>
<sequence length="306" mass="32987">MIDGRLRTLRALRETGTITAAAESLHLTPSTVSQQLRQLSADLDITLLEPVGRKVKLTPAAYTLLDHGDRLFTQWERAMSDLAAHREGLAGHLRISAVASALAALVAPAVTELAQQYPHMTLHVGEDPEEDRFQLLLAREIDVAVTIPATGTPSPDDERFEQHALLEEPQDLLVPQGHPIARKGFAELTELAEARWLRAGDPRDQHQLLLTACAAAGFVPRVTHNAVDWSAVSALVASGLGICLIPRLAPISEGLAVTRVALRGETRPTRQIVACVRRGSNDQGSIGRGLAALRSTASRWAAEHSG</sequence>
<dbReference type="EMBL" id="BLAG01000016">
    <property type="protein sequence ID" value="GES32975.1"/>
    <property type="molecule type" value="Genomic_DNA"/>
</dbReference>
<reference evidence="6 7" key="1">
    <citation type="submission" date="2019-10" db="EMBL/GenBank/DDBJ databases">
        <title>Whole genome shotgun sequence of Streptomyces angustmyceticus NBRC 3934.</title>
        <authorList>
            <person name="Hosoyama A."/>
            <person name="Ichikawa N."/>
            <person name="Kimura A."/>
            <person name="Kitahashi Y."/>
            <person name="Komaki H."/>
            <person name="Uohara A."/>
        </authorList>
    </citation>
    <scope>NUCLEOTIDE SEQUENCE [LARGE SCALE GENOMIC DNA]</scope>
    <source>
        <strain evidence="6 7">NBRC 3934</strain>
    </source>
</reference>
<dbReference type="SUPFAM" id="SSF46785">
    <property type="entry name" value="Winged helix' DNA-binding domain"/>
    <property type="match status" value="1"/>
</dbReference>
<dbReference type="Pfam" id="PF03466">
    <property type="entry name" value="LysR_substrate"/>
    <property type="match status" value="1"/>
</dbReference>
<organism evidence="6 7">
    <name type="scientific">Streptomyces angustmyceticus</name>
    <dbReference type="NCBI Taxonomy" id="285578"/>
    <lineage>
        <taxon>Bacteria</taxon>
        <taxon>Bacillati</taxon>
        <taxon>Actinomycetota</taxon>
        <taxon>Actinomycetes</taxon>
        <taxon>Kitasatosporales</taxon>
        <taxon>Streptomycetaceae</taxon>
        <taxon>Streptomyces</taxon>
    </lineage>
</organism>
<keyword evidence="2" id="KW-0805">Transcription regulation</keyword>
<feature type="domain" description="HTH lysR-type" evidence="5">
    <location>
        <begin position="1"/>
        <end position="58"/>
    </location>
</feature>
<proteinExistence type="inferred from homology"/>
<evidence type="ECO:0000256" key="3">
    <source>
        <dbReference type="ARBA" id="ARBA00023125"/>
    </source>
</evidence>